<dbReference type="EMBL" id="CP150096">
    <property type="protein sequence ID" value="WZN46429.1"/>
    <property type="molecule type" value="Genomic_DNA"/>
</dbReference>
<dbReference type="PIRSF" id="PIRSF002158">
    <property type="entry name" value="Ribosomal_L2"/>
    <property type="match status" value="1"/>
</dbReference>
<sequence>MALKKYKPITAGTRWKIGNAYAELTSDTPEKSLLAPAKRTGGRNAQGRRSMRYIGGGHKKQYRVVDFKRDKTGIPATVKTIEYDPNRTAFIALLSYADGEKRYIIAPQGLQVGATVVSGAESAPEVGNALPLKNMPLGTVVHNIELQPGKGGAIARSAGAYAQLSNKEEKYAVLKMPSGELRKVLNTCMATVGTVSNSDHGLQSIGKAGANRWRGIKPRNRGVAMNPVDHPMGGGEGKSSGGHPRSRTGKYAKGLKTRKPHKSSDKLIISRKNGKKL</sequence>
<dbReference type="GO" id="GO:0005840">
    <property type="term" value="C:ribosome"/>
    <property type="evidence" value="ECO:0007669"/>
    <property type="project" value="UniProtKB-KW"/>
</dbReference>
<dbReference type="HAMAP" id="MF_01320_B">
    <property type="entry name" value="Ribosomal_uL2_B"/>
    <property type="match status" value="1"/>
</dbReference>
<keyword evidence="9" id="KW-1185">Reference proteome</keyword>
<reference evidence="8 9" key="1">
    <citation type="submission" date="2024-03" db="EMBL/GenBank/DDBJ databases">
        <title>Chitinophaga caseinilytica sp. nov., a casein hydrolysing bacterium isolated from forest soil.</title>
        <authorList>
            <person name="Lee D.S."/>
            <person name="Han D.M."/>
            <person name="Baek J.H."/>
            <person name="Choi D.G."/>
            <person name="Jeon J.H."/>
            <person name="Jeon C.O."/>
        </authorList>
    </citation>
    <scope>NUCLEOTIDE SEQUENCE [LARGE SCALE GENOMIC DNA]</scope>
    <source>
        <strain evidence="8 9">KACC 19118</strain>
    </source>
</reference>
<evidence type="ECO:0000313" key="8">
    <source>
        <dbReference type="EMBL" id="WZN46429.1"/>
    </source>
</evidence>
<dbReference type="RefSeq" id="WP_126246771.1">
    <property type="nucleotide sequence ID" value="NZ_CP149792.1"/>
</dbReference>
<dbReference type="PANTHER" id="PTHR13691:SF5">
    <property type="entry name" value="LARGE RIBOSOMAL SUBUNIT PROTEIN UL2M"/>
    <property type="match status" value="1"/>
</dbReference>
<evidence type="ECO:0000256" key="1">
    <source>
        <dbReference type="ARBA" id="ARBA00005636"/>
    </source>
</evidence>
<dbReference type="Pfam" id="PF00181">
    <property type="entry name" value="Ribosomal_L2_N"/>
    <property type="match status" value="1"/>
</dbReference>
<keyword evidence="3 4" id="KW-0687">Ribonucleoprotein</keyword>
<name>A0ABZ2Z7D4_9BACT</name>
<dbReference type="Gene3D" id="2.30.30.30">
    <property type="match status" value="1"/>
</dbReference>
<dbReference type="InterPro" id="IPR014726">
    <property type="entry name" value="Ribosomal_uL2_dom3"/>
</dbReference>
<proteinExistence type="inferred from homology"/>
<dbReference type="InterPro" id="IPR022671">
    <property type="entry name" value="Ribosomal_uL2_CS"/>
</dbReference>
<comment type="function">
    <text evidence="4">One of the primary rRNA binding proteins. Required for association of the 30S and 50S subunits to form the 70S ribosome, for tRNA binding and peptide bond formation. It has been suggested to have peptidyltransferase activity; this is somewhat controversial. Makes several contacts with the 16S rRNA in the 70S ribosome.</text>
</comment>
<evidence type="ECO:0000313" key="9">
    <source>
        <dbReference type="Proteomes" id="UP001449657"/>
    </source>
</evidence>
<dbReference type="NCBIfam" id="TIGR01171">
    <property type="entry name" value="rplB_bact"/>
    <property type="match status" value="1"/>
</dbReference>
<dbReference type="SMART" id="SM01382">
    <property type="entry name" value="Ribosomal_L2_C"/>
    <property type="match status" value="1"/>
</dbReference>
<feature type="region of interest" description="Disordered" evidence="5">
    <location>
        <begin position="221"/>
        <end position="277"/>
    </location>
</feature>
<dbReference type="InterPro" id="IPR012340">
    <property type="entry name" value="NA-bd_OB-fold"/>
</dbReference>
<dbReference type="SUPFAM" id="SSF50249">
    <property type="entry name" value="Nucleic acid-binding proteins"/>
    <property type="match status" value="1"/>
</dbReference>
<dbReference type="InterPro" id="IPR008991">
    <property type="entry name" value="Translation_prot_SH3-like_sf"/>
</dbReference>
<evidence type="ECO:0000256" key="3">
    <source>
        <dbReference type="ARBA" id="ARBA00023274"/>
    </source>
</evidence>
<dbReference type="Gene3D" id="4.10.950.10">
    <property type="entry name" value="Ribosomal protein L2, domain 3"/>
    <property type="match status" value="1"/>
</dbReference>
<dbReference type="InterPro" id="IPR022669">
    <property type="entry name" value="Ribosomal_uL2_C"/>
</dbReference>
<dbReference type="Gene3D" id="2.40.50.140">
    <property type="entry name" value="Nucleic acid-binding proteins"/>
    <property type="match status" value="1"/>
</dbReference>
<feature type="domain" description="Large ribosomal subunit protein uL2 RNA-binding" evidence="7">
    <location>
        <begin position="42"/>
        <end position="118"/>
    </location>
</feature>
<evidence type="ECO:0000259" key="6">
    <source>
        <dbReference type="SMART" id="SM01382"/>
    </source>
</evidence>
<organism evidence="8 9">
    <name type="scientific">Chitinophaga caseinilytica</name>
    <dbReference type="NCBI Taxonomy" id="2267521"/>
    <lineage>
        <taxon>Bacteria</taxon>
        <taxon>Pseudomonadati</taxon>
        <taxon>Bacteroidota</taxon>
        <taxon>Chitinophagia</taxon>
        <taxon>Chitinophagales</taxon>
        <taxon>Chitinophagaceae</taxon>
        <taxon>Chitinophaga</taxon>
    </lineage>
</organism>
<comment type="subunit">
    <text evidence="4">Part of the 50S ribosomal subunit. Forms a bridge to the 30S subunit in the 70S ribosome.</text>
</comment>
<accession>A0ABZ2Z7D4</accession>
<dbReference type="InterPro" id="IPR022666">
    <property type="entry name" value="Ribosomal_uL2_RNA-bd_dom"/>
</dbReference>
<evidence type="ECO:0000259" key="7">
    <source>
        <dbReference type="SMART" id="SM01383"/>
    </source>
</evidence>
<keyword evidence="4" id="KW-0694">RNA-binding</keyword>
<evidence type="ECO:0000256" key="2">
    <source>
        <dbReference type="ARBA" id="ARBA00022980"/>
    </source>
</evidence>
<dbReference type="SMART" id="SM01383">
    <property type="entry name" value="Ribosomal_L2"/>
    <property type="match status" value="1"/>
</dbReference>
<keyword evidence="4" id="KW-0699">rRNA-binding</keyword>
<evidence type="ECO:0000256" key="5">
    <source>
        <dbReference type="SAM" id="MobiDB-lite"/>
    </source>
</evidence>
<feature type="compositionally biased region" description="Basic residues" evidence="5">
    <location>
        <begin position="244"/>
        <end position="261"/>
    </location>
</feature>
<dbReference type="InterPro" id="IPR002171">
    <property type="entry name" value="Ribosomal_uL2"/>
</dbReference>
<keyword evidence="2 4" id="KW-0689">Ribosomal protein</keyword>
<gene>
    <name evidence="4 8" type="primary">rplB</name>
    <name evidence="8" type="ORF">WJU22_26440</name>
</gene>
<dbReference type="PANTHER" id="PTHR13691">
    <property type="entry name" value="RIBOSOMAL PROTEIN L2"/>
    <property type="match status" value="1"/>
</dbReference>
<dbReference type="SUPFAM" id="SSF50104">
    <property type="entry name" value="Translation proteins SH3-like domain"/>
    <property type="match status" value="1"/>
</dbReference>
<evidence type="ECO:0000256" key="4">
    <source>
        <dbReference type="HAMAP-Rule" id="MF_01320"/>
    </source>
</evidence>
<comment type="similarity">
    <text evidence="1 4">Belongs to the universal ribosomal protein uL2 family.</text>
</comment>
<dbReference type="InterPro" id="IPR014722">
    <property type="entry name" value="Rib_uL2_dom2"/>
</dbReference>
<feature type="domain" description="Large ribosomal subunit protein uL2 C-terminal" evidence="6">
    <location>
        <begin position="124"/>
        <end position="251"/>
    </location>
</feature>
<dbReference type="InterPro" id="IPR005880">
    <property type="entry name" value="Ribosomal_uL2_bac/org-type"/>
</dbReference>
<dbReference type="Proteomes" id="UP001449657">
    <property type="component" value="Chromosome"/>
</dbReference>
<protein>
    <recommendedName>
        <fullName evidence="4">Large ribosomal subunit protein uL2</fullName>
    </recommendedName>
</protein>
<dbReference type="PROSITE" id="PS00467">
    <property type="entry name" value="RIBOSOMAL_L2"/>
    <property type="match status" value="1"/>
</dbReference>
<dbReference type="Pfam" id="PF03947">
    <property type="entry name" value="Ribosomal_L2_C"/>
    <property type="match status" value="1"/>
</dbReference>